<evidence type="ECO:0000256" key="5">
    <source>
        <dbReference type="ARBA" id="ARBA00023125"/>
    </source>
</evidence>
<dbReference type="GO" id="GO:0008270">
    <property type="term" value="F:zinc ion binding"/>
    <property type="evidence" value="ECO:0007669"/>
    <property type="project" value="UniProtKB-KW"/>
</dbReference>
<organism evidence="10 11">
    <name type="scientific">Acer yangbiense</name>
    <dbReference type="NCBI Taxonomy" id="1000413"/>
    <lineage>
        <taxon>Eukaryota</taxon>
        <taxon>Viridiplantae</taxon>
        <taxon>Streptophyta</taxon>
        <taxon>Embryophyta</taxon>
        <taxon>Tracheophyta</taxon>
        <taxon>Spermatophyta</taxon>
        <taxon>Magnoliopsida</taxon>
        <taxon>eudicotyledons</taxon>
        <taxon>Gunneridae</taxon>
        <taxon>Pentapetalae</taxon>
        <taxon>rosids</taxon>
        <taxon>malvids</taxon>
        <taxon>Sapindales</taxon>
        <taxon>Sapindaceae</taxon>
        <taxon>Hippocastanoideae</taxon>
        <taxon>Acereae</taxon>
        <taxon>Acer</taxon>
    </lineage>
</organism>
<sequence length="712" mass="80744">MPIEIVDDEDVALLLGRENVDPLVCIGVEEICHESPEMKHKPSESSHNLHHITPHHEFHHTHKTNIHVNTMDEFQRSDVPNMAAHLDDIGEGFRPIDNIDTSPPRHFSFQDTTGNQHITEYDETEPQFNYNRKGALNRYDEQFSHVQRLVPPPCAFYSINSGKVAPRPVTMRLEVGELFPSKKQLQSQVGSYALNNGFQIRVFKSDTTRKFDNQHTCSTEARFPHQKKASARVIGEHIQEKFCDHRLYKPKEIIHDMQREFGISCNYHKGYHARHIALEEVQGTPVESYSILPSYLYMLEQANPGIITDLHTDSSNRLHKAVGEVDDLVIVSDRKGSITTGVERVFPNSFHGACAVHLERNMVGHYGRNKALKQYFRRAARMYRESQFLQRMEQLKNINPEAAQYVTDVGIERWARAYSPRKRYKLMSTNIAEAMNNAIKECKELPITGVIDYIKGVIQSWFHDRRTVALKLTAQLTTAADIAIGVKDEKARYMRIYPITFYTFLVKDGDLDGNVDLTAKTCTCKEFDVDQLSCAHALACIRLRGFSFVDYCSPYYSNAFLVAAYSGEIHPVGQPSRHGPGRPKKNRTPSFGEEVTQRRCTTCHRAGHNSHTCTYPKSSRPLSGMGSTSEIGEASGSHDVVRSTTEKEAGDDIGVLLTETMVSNLADEELVDHRSTTAASRRTHGRRLAGRATRRQIDVNSTARYRATGRDR</sequence>
<evidence type="ECO:0000256" key="3">
    <source>
        <dbReference type="ARBA" id="ARBA00022771"/>
    </source>
</evidence>
<dbReference type="InterPro" id="IPR006564">
    <property type="entry name" value="Znf_PMZ"/>
</dbReference>
<keyword evidence="3 7" id="KW-0863">Zinc-finger</keyword>
<dbReference type="InterPro" id="IPR001207">
    <property type="entry name" value="Transposase_mutator"/>
</dbReference>
<evidence type="ECO:0000313" key="10">
    <source>
        <dbReference type="EMBL" id="TXG61431.1"/>
    </source>
</evidence>
<dbReference type="PANTHER" id="PTHR31973:SF195">
    <property type="entry name" value="MUDR FAMILY TRANSPOSASE"/>
    <property type="match status" value="1"/>
</dbReference>
<dbReference type="EMBL" id="VAHF01000005">
    <property type="protein sequence ID" value="TXG61431.1"/>
    <property type="molecule type" value="Genomic_DNA"/>
</dbReference>
<evidence type="ECO:0000256" key="7">
    <source>
        <dbReference type="PROSITE-ProRule" id="PRU00325"/>
    </source>
</evidence>
<dbReference type="SMART" id="SM00575">
    <property type="entry name" value="ZnF_PMZ"/>
    <property type="match status" value="1"/>
</dbReference>
<dbReference type="GO" id="GO:0004803">
    <property type="term" value="F:transposase activity"/>
    <property type="evidence" value="ECO:0007669"/>
    <property type="project" value="InterPro"/>
</dbReference>
<keyword evidence="2" id="KW-0479">Metal-binding</keyword>
<feature type="region of interest" description="Disordered" evidence="8">
    <location>
        <begin position="571"/>
        <end position="593"/>
    </location>
</feature>
<keyword evidence="4" id="KW-0862">Zinc</keyword>
<evidence type="ECO:0000313" key="11">
    <source>
        <dbReference type="Proteomes" id="UP000323000"/>
    </source>
</evidence>
<protein>
    <recommendedName>
        <fullName evidence="9">SWIM-type domain-containing protein</fullName>
    </recommendedName>
</protein>
<dbReference type="AlphaFoldDB" id="A0A5C7HWC6"/>
<dbReference type="InterPro" id="IPR007527">
    <property type="entry name" value="Znf_SWIM"/>
</dbReference>
<comment type="caution">
    <text evidence="10">The sequence shown here is derived from an EMBL/GenBank/DDBJ whole genome shotgun (WGS) entry which is preliminary data.</text>
</comment>
<evidence type="ECO:0000256" key="2">
    <source>
        <dbReference type="ARBA" id="ARBA00022723"/>
    </source>
</evidence>
<evidence type="ECO:0000259" key="9">
    <source>
        <dbReference type="PROSITE" id="PS50966"/>
    </source>
</evidence>
<evidence type="ECO:0000256" key="4">
    <source>
        <dbReference type="ARBA" id="ARBA00022833"/>
    </source>
</evidence>
<dbReference type="PROSITE" id="PS50966">
    <property type="entry name" value="ZF_SWIM"/>
    <property type="match status" value="1"/>
</dbReference>
<name>A0A5C7HWC6_9ROSI</name>
<feature type="compositionally biased region" description="Polar residues" evidence="8">
    <location>
        <begin position="614"/>
        <end position="630"/>
    </location>
</feature>
<evidence type="ECO:0000256" key="6">
    <source>
        <dbReference type="ARBA" id="ARBA00023172"/>
    </source>
</evidence>
<keyword evidence="11" id="KW-1185">Reference proteome</keyword>
<reference evidence="11" key="1">
    <citation type="journal article" date="2019" name="Gigascience">
        <title>De novo genome assembly of the endangered Acer yangbiense, a plant species with extremely small populations endemic to Yunnan Province, China.</title>
        <authorList>
            <person name="Yang J."/>
            <person name="Wariss H.M."/>
            <person name="Tao L."/>
            <person name="Zhang R."/>
            <person name="Yun Q."/>
            <person name="Hollingsworth P."/>
            <person name="Dao Z."/>
            <person name="Luo G."/>
            <person name="Guo H."/>
            <person name="Ma Y."/>
            <person name="Sun W."/>
        </authorList>
    </citation>
    <scope>NUCLEOTIDE SEQUENCE [LARGE SCALE GENOMIC DNA]</scope>
    <source>
        <strain evidence="11">cv. Malutang</strain>
    </source>
</reference>
<dbReference type="GO" id="GO:0003677">
    <property type="term" value="F:DNA binding"/>
    <property type="evidence" value="ECO:0007669"/>
    <property type="project" value="UniProtKB-KW"/>
</dbReference>
<dbReference type="PANTHER" id="PTHR31973">
    <property type="entry name" value="POLYPROTEIN, PUTATIVE-RELATED"/>
    <property type="match status" value="1"/>
</dbReference>
<dbReference type="Pfam" id="PF04434">
    <property type="entry name" value="SWIM"/>
    <property type="match status" value="1"/>
</dbReference>
<feature type="region of interest" description="Disordered" evidence="8">
    <location>
        <begin position="674"/>
        <end position="712"/>
    </location>
</feature>
<dbReference type="OrthoDB" id="683469at2759"/>
<feature type="domain" description="SWIM-type" evidence="9">
    <location>
        <begin position="502"/>
        <end position="545"/>
    </location>
</feature>
<keyword evidence="5" id="KW-0238">DNA-binding</keyword>
<proteinExistence type="predicted"/>
<feature type="region of interest" description="Disordered" evidence="8">
    <location>
        <begin position="614"/>
        <end position="647"/>
    </location>
</feature>
<evidence type="ECO:0000256" key="8">
    <source>
        <dbReference type="SAM" id="MobiDB-lite"/>
    </source>
</evidence>
<keyword evidence="1" id="KW-0815">Transposition</keyword>
<gene>
    <name evidence="10" type="ORF">EZV62_012794</name>
</gene>
<feature type="compositionally biased region" description="Basic residues" evidence="8">
    <location>
        <begin position="681"/>
        <end position="694"/>
    </location>
</feature>
<dbReference type="Proteomes" id="UP000323000">
    <property type="component" value="Chromosome 5"/>
</dbReference>
<evidence type="ECO:0000256" key="1">
    <source>
        <dbReference type="ARBA" id="ARBA00022578"/>
    </source>
</evidence>
<keyword evidence="6" id="KW-0233">DNA recombination</keyword>
<accession>A0A5C7HWC6</accession>
<dbReference type="GO" id="GO:0006313">
    <property type="term" value="P:DNA transposition"/>
    <property type="evidence" value="ECO:0007669"/>
    <property type="project" value="InterPro"/>
</dbReference>
<dbReference type="Pfam" id="PF00872">
    <property type="entry name" value="Transposase_mut"/>
    <property type="match status" value="1"/>
</dbReference>